<evidence type="ECO:0000256" key="5">
    <source>
        <dbReference type="PROSITE-ProRule" id="PRU00335"/>
    </source>
</evidence>
<dbReference type="KEGG" id="kak:Kalk_12415"/>
<protein>
    <recommendedName>
        <fullName evidence="6">HTH tetR-type domain-containing protein</fullName>
    </recommendedName>
</protein>
<feature type="DNA-binding region" description="H-T-H motif" evidence="5">
    <location>
        <begin position="33"/>
        <end position="52"/>
    </location>
</feature>
<accession>A0A2K9LLM1</accession>
<dbReference type="EMBL" id="CP022684">
    <property type="protein sequence ID" value="AUM13182.1"/>
    <property type="molecule type" value="Genomic_DNA"/>
</dbReference>
<keyword evidence="1" id="KW-0678">Repressor</keyword>
<dbReference type="Proteomes" id="UP000235116">
    <property type="component" value="Chromosome"/>
</dbReference>
<evidence type="ECO:0000256" key="3">
    <source>
        <dbReference type="ARBA" id="ARBA00023125"/>
    </source>
</evidence>
<dbReference type="SUPFAM" id="SSF46689">
    <property type="entry name" value="Homeodomain-like"/>
    <property type="match status" value="1"/>
</dbReference>
<dbReference type="Pfam" id="PF08361">
    <property type="entry name" value="TetR_C_2"/>
    <property type="match status" value="1"/>
</dbReference>
<evidence type="ECO:0000256" key="4">
    <source>
        <dbReference type="ARBA" id="ARBA00023163"/>
    </source>
</evidence>
<dbReference type="Gene3D" id="1.10.357.10">
    <property type="entry name" value="Tetracycline Repressor, domain 2"/>
    <property type="match status" value="1"/>
</dbReference>
<keyword evidence="4" id="KW-0804">Transcription</keyword>
<dbReference type="InterPro" id="IPR001647">
    <property type="entry name" value="HTH_TetR"/>
</dbReference>
<dbReference type="Pfam" id="PF00440">
    <property type="entry name" value="TetR_N"/>
    <property type="match status" value="1"/>
</dbReference>
<reference evidence="8" key="1">
    <citation type="submission" date="2017-08" db="EMBL/GenBank/DDBJ databases">
        <title>Direct submision.</title>
        <authorList>
            <person name="Kim S.-J."/>
            <person name="Rhee S.-K."/>
        </authorList>
    </citation>
    <scope>NUCLEOTIDE SEQUENCE [LARGE SCALE GENOMIC DNA]</scope>
    <source>
        <strain evidence="8">GI5</strain>
    </source>
</reference>
<gene>
    <name evidence="7" type="ORF">Kalk_12415</name>
</gene>
<dbReference type="SUPFAM" id="SSF48498">
    <property type="entry name" value="Tetracyclin repressor-like, C-terminal domain"/>
    <property type="match status" value="1"/>
</dbReference>
<proteinExistence type="predicted"/>
<evidence type="ECO:0000256" key="1">
    <source>
        <dbReference type="ARBA" id="ARBA00022491"/>
    </source>
</evidence>
<keyword evidence="8" id="KW-1185">Reference proteome</keyword>
<organism evidence="7 8">
    <name type="scientific">Ketobacter alkanivorans</name>
    <dbReference type="NCBI Taxonomy" id="1917421"/>
    <lineage>
        <taxon>Bacteria</taxon>
        <taxon>Pseudomonadati</taxon>
        <taxon>Pseudomonadota</taxon>
        <taxon>Gammaproteobacteria</taxon>
        <taxon>Pseudomonadales</taxon>
        <taxon>Ketobacteraceae</taxon>
        <taxon>Ketobacter</taxon>
    </lineage>
</organism>
<dbReference type="InterPro" id="IPR013572">
    <property type="entry name" value="Tscrpt_reg_MAATS_C"/>
</dbReference>
<dbReference type="OrthoDB" id="5816932at2"/>
<dbReference type="PANTHER" id="PTHR43479:SF11">
    <property type="entry name" value="ACREF_ENVCD OPERON REPRESSOR-RELATED"/>
    <property type="match status" value="1"/>
</dbReference>
<dbReference type="GO" id="GO:0003677">
    <property type="term" value="F:DNA binding"/>
    <property type="evidence" value="ECO:0007669"/>
    <property type="project" value="UniProtKB-UniRule"/>
</dbReference>
<dbReference type="AlphaFoldDB" id="A0A2K9LLM1"/>
<evidence type="ECO:0000313" key="8">
    <source>
        <dbReference type="Proteomes" id="UP000235116"/>
    </source>
</evidence>
<dbReference type="InterPro" id="IPR009057">
    <property type="entry name" value="Homeodomain-like_sf"/>
</dbReference>
<evidence type="ECO:0000313" key="7">
    <source>
        <dbReference type="EMBL" id="AUM13182.1"/>
    </source>
</evidence>
<name>A0A2K9LLM1_9GAMM</name>
<dbReference type="RefSeq" id="WP_101894560.1">
    <property type="nucleotide sequence ID" value="NZ_CP022684.1"/>
</dbReference>
<feature type="domain" description="HTH tetR-type" evidence="6">
    <location>
        <begin position="10"/>
        <end position="70"/>
    </location>
</feature>
<keyword evidence="3 5" id="KW-0238">DNA-binding</keyword>
<evidence type="ECO:0000256" key="2">
    <source>
        <dbReference type="ARBA" id="ARBA00023015"/>
    </source>
</evidence>
<evidence type="ECO:0000259" key="6">
    <source>
        <dbReference type="PROSITE" id="PS50977"/>
    </source>
</evidence>
<keyword evidence="2" id="KW-0805">Transcription regulation</keyword>
<dbReference type="PANTHER" id="PTHR43479">
    <property type="entry name" value="ACREF/ENVCD OPERON REPRESSOR-RELATED"/>
    <property type="match status" value="1"/>
</dbReference>
<dbReference type="PROSITE" id="PS50977">
    <property type="entry name" value="HTH_TETR_2"/>
    <property type="match status" value="1"/>
</dbReference>
<sequence>MVKKTKEEALETRNMLLDTAEQVFNEKGVSGTTLADIACAAGMTRGAIYWHFKNKADLFDAMCDRVRLPLEGMTAANADANVSDPLGELRKTLDYLFIKVSTDIHHHRVFDILFNKCEFVEQLGPIMDRDARVRKLFRERFEQVFANAIRLGQLPADTNVSLAVNAYLAFTKGILRNWLLEPHSFDLYRDGMRMVDGYFDMLLLSSALRD</sequence>
<dbReference type="InterPro" id="IPR050624">
    <property type="entry name" value="HTH-type_Tx_Regulator"/>
</dbReference>
<dbReference type="PRINTS" id="PR00455">
    <property type="entry name" value="HTHTETR"/>
</dbReference>
<dbReference type="InterPro" id="IPR036271">
    <property type="entry name" value="Tet_transcr_reg_TetR-rel_C_sf"/>
</dbReference>